<evidence type="ECO:0000313" key="1">
    <source>
        <dbReference type="EMBL" id="GAJ20486.1"/>
    </source>
</evidence>
<gene>
    <name evidence="1" type="ORF">S12H4_61446</name>
</gene>
<dbReference type="AlphaFoldDB" id="X1VT44"/>
<proteinExistence type="predicted"/>
<reference evidence="1" key="1">
    <citation type="journal article" date="2014" name="Front. Microbiol.">
        <title>High frequency of phylogenetically diverse reductive dehalogenase-homologous genes in deep subseafloor sedimentary metagenomes.</title>
        <authorList>
            <person name="Kawai M."/>
            <person name="Futagami T."/>
            <person name="Toyoda A."/>
            <person name="Takaki Y."/>
            <person name="Nishi S."/>
            <person name="Hori S."/>
            <person name="Arai W."/>
            <person name="Tsubouchi T."/>
            <person name="Morono Y."/>
            <person name="Uchiyama I."/>
            <person name="Ito T."/>
            <person name="Fujiyama A."/>
            <person name="Inagaki F."/>
            <person name="Takami H."/>
        </authorList>
    </citation>
    <scope>NUCLEOTIDE SEQUENCE</scope>
    <source>
        <strain evidence="1">Expedition CK06-06</strain>
    </source>
</reference>
<protein>
    <submittedName>
        <fullName evidence="1">Uncharacterized protein</fullName>
    </submittedName>
</protein>
<sequence>MVKIVHLSDTHVSHRRFKYVKDSWKINNRLTWIEEDYCKGFQKAMEEAAEIKP</sequence>
<feature type="non-terminal residue" evidence="1">
    <location>
        <position position="53"/>
    </location>
</feature>
<comment type="caution">
    <text evidence="1">The sequence shown here is derived from an EMBL/GenBank/DDBJ whole genome shotgun (WGS) entry which is preliminary data.</text>
</comment>
<name>X1VT44_9ZZZZ</name>
<dbReference type="EMBL" id="BARW01040789">
    <property type="protein sequence ID" value="GAJ20486.1"/>
    <property type="molecule type" value="Genomic_DNA"/>
</dbReference>
<organism evidence="1">
    <name type="scientific">marine sediment metagenome</name>
    <dbReference type="NCBI Taxonomy" id="412755"/>
    <lineage>
        <taxon>unclassified sequences</taxon>
        <taxon>metagenomes</taxon>
        <taxon>ecological metagenomes</taxon>
    </lineage>
</organism>
<accession>X1VT44</accession>